<dbReference type="CDD" id="cd10948">
    <property type="entry name" value="CE4_BsPdaA_like"/>
    <property type="match status" value="1"/>
</dbReference>
<dbReference type="PROSITE" id="PS51677">
    <property type="entry name" value="NODB"/>
    <property type="match status" value="1"/>
</dbReference>
<dbReference type="RefSeq" id="WP_406786236.1">
    <property type="nucleotide sequence ID" value="NZ_JBJIAA010000003.1"/>
</dbReference>
<dbReference type="InterPro" id="IPR014235">
    <property type="entry name" value="Spore_PdaA"/>
</dbReference>
<evidence type="ECO:0000313" key="2">
    <source>
        <dbReference type="EMBL" id="MFL0249566.1"/>
    </source>
</evidence>
<comment type="caution">
    <text evidence="2">The sequence shown here is derived from an EMBL/GenBank/DDBJ whole genome shotgun (WGS) entry which is preliminary data.</text>
</comment>
<name>A0ABW8TBK7_9CLOT</name>
<proteinExistence type="predicted"/>
<dbReference type="InterPro" id="IPR050248">
    <property type="entry name" value="Polysacc_deacetylase_ArnD"/>
</dbReference>
<keyword evidence="3" id="KW-1185">Reference proteome</keyword>
<dbReference type="PANTHER" id="PTHR10587:SF78">
    <property type="entry name" value="PEPTIDOGLYCAN-N-ACETYLMURAMIC ACID DEACETYLASE PDAA"/>
    <property type="match status" value="1"/>
</dbReference>
<dbReference type="EMBL" id="JBJIAA010000003">
    <property type="protein sequence ID" value="MFL0249566.1"/>
    <property type="molecule type" value="Genomic_DNA"/>
</dbReference>
<evidence type="ECO:0000259" key="1">
    <source>
        <dbReference type="PROSITE" id="PS51677"/>
    </source>
</evidence>
<organism evidence="2 3">
    <name type="scientific">Clostridium neuense</name>
    <dbReference type="NCBI Taxonomy" id="1728934"/>
    <lineage>
        <taxon>Bacteria</taxon>
        <taxon>Bacillati</taxon>
        <taxon>Bacillota</taxon>
        <taxon>Clostridia</taxon>
        <taxon>Eubacteriales</taxon>
        <taxon>Clostridiaceae</taxon>
        <taxon>Clostridium</taxon>
    </lineage>
</organism>
<dbReference type="SUPFAM" id="SSF88713">
    <property type="entry name" value="Glycoside hydrolase/deacetylase"/>
    <property type="match status" value="1"/>
</dbReference>
<feature type="domain" description="NodB homology" evidence="1">
    <location>
        <begin position="109"/>
        <end position="291"/>
    </location>
</feature>
<dbReference type="PANTHER" id="PTHR10587">
    <property type="entry name" value="GLYCOSYL TRANSFERASE-RELATED"/>
    <property type="match status" value="1"/>
</dbReference>
<dbReference type="InterPro" id="IPR011330">
    <property type="entry name" value="Glyco_hydro/deAcase_b/a-brl"/>
</dbReference>
<sequence>MLKNKIFCAFIAFMLMINCLFYNVKAQIDSSVLNKEVNKQEDIKEYIKEPVLDQLKNVFFSKYYNGLSSRPYEWYYMNPGKNVTPGPPKETSKFVPKYDCYYIGDQSKKVIYLTFDEGYEKGYTGKILDALKKHNVKAAFFVVKPYITQNPELVKRMVNEGHLVCNHSARHPSMPSITDENKFKKEFTDVEDAYTKVTGKKMPKYFRPPMGKYSELSLYNTKKLGYKTIFWTFAYADWETDSQPSHEFAIKKIMSKTNNGSVLLLHAVSKTNSEIMDELLTRFEKEGYKIETLDQLVKH</sequence>
<dbReference type="Gene3D" id="3.20.20.370">
    <property type="entry name" value="Glycoside hydrolase/deacetylase"/>
    <property type="match status" value="1"/>
</dbReference>
<dbReference type="InterPro" id="IPR002509">
    <property type="entry name" value="NODB_dom"/>
</dbReference>
<protein>
    <submittedName>
        <fullName evidence="2">Delta-lactam-biosynthetic de-N-acetylase</fullName>
    </submittedName>
</protein>
<dbReference type="Pfam" id="PF01522">
    <property type="entry name" value="Polysacc_deac_1"/>
    <property type="match status" value="1"/>
</dbReference>
<reference evidence="2 3" key="1">
    <citation type="submission" date="2024-11" db="EMBL/GenBank/DDBJ databases">
        <authorList>
            <person name="Heng Y.C."/>
            <person name="Lim A.C.H."/>
            <person name="Lee J.K.Y."/>
            <person name="Kittelmann S."/>
        </authorList>
    </citation>
    <scope>NUCLEOTIDE SEQUENCE [LARGE SCALE GENOMIC DNA]</scope>
    <source>
        <strain evidence="2 3">WILCCON 0114</strain>
    </source>
</reference>
<gene>
    <name evidence="2" type="primary">pdaA</name>
    <name evidence="2" type="ORF">ACJDT4_03955</name>
</gene>
<dbReference type="Proteomes" id="UP001623592">
    <property type="component" value="Unassembled WGS sequence"/>
</dbReference>
<accession>A0ABW8TBK7</accession>
<dbReference type="NCBIfam" id="TIGR02884">
    <property type="entry name" value="spore_pdaA"/>
    <property type="match status" value="1"/>
</dbReference>
<evidence type="ECO:0000313" key="3">
    <source>
        <dbReference type="Proteomes" id="UP001623592"/>
    </source>
</evidence>